<evidence type="ECO:0000313" key="3">
    <source>
        <dbReference type="Proteomes" id="UP000053097"/>
    </source>
</evidence>
<sequence>MPQSVDIGATLHPKRIKVHNGMDVVNIDIQIIPMRPLLTKFLQLPNVFDTIVKYMRENENSEELTSGLQCEIWRYLKDQFSEKIVLPLLLYFDDFEINNPLGSHSGINKIGVVYYTIPSIPNDYSSLLENIFLLQMHNTKYHQLHVVENICFDVMHDIFEGICRYEIAKFLNILINRDRLFSLNTLNDRIRYFDPITNNENIPLIVTSASLKKEFLLISASEMSTLVKFVTMHPSASYFRPNIRRCRPPEHQAGEDLALCAKTTYKQVNRFLSRATPVKAGRGRDVLRTAAPTPPPIEPPPEGTGYKRGCIQLRDTLVRSDFRIRRYDPSFQYEFSIYAASELQAESESDLSWSEPGSSVLGLR</sequence>
<dbReference type="OrthoDB" id="8192078at2759"/>
<reference evidence="2 3" key="1">
    <citation type="journal article" date="2014" name="Curr. Biol.">
        <title>The genome of the clonal raider ant Cerapachys biroi.</title>
        <authorList>
            <person name="Oxley P.R."/>
            <person name="Ji L."/>
            <person name="Fetter-Pruneda I."/>
            <person name="McKenzie S.K."/>
            <person name="Li C."/>
            <person name="Hu H."/>
            <person name="Zhang G."/>
            <person name="Kronauer D.J."/>
        </authorList>
    </citation>
    <scope>NUCLEOTIDE SEQUENCE [LARGE SCALE GENOMIC DNA]</scope>
</reference>
<dbReference type="Proteomes" id="UP000053097">
    <property type="component" value="Unassembled WGS sequence"/>
</dbReference>
<organism evidence="2 3">
    <name type="scientific">Ooceraea biroi</name>
    <name type="common">Clonal raider ant</name>
    <name type="synonym">Cerapachys biroi</name>
    <dbReference type="NCBI Taxonomy" id="2015173"/>
    <lineage>
        <taxon>Eukaryota</taxon>
        <taxon>Metazoa</taxon>
        <taxon>Ecdysozoa</taxon>
        <taxon>Arthropoda</taxon>
        <taxon>Hexapoda</taxon>
        <taxon>Insecta</taxon>
        <taxon>Pterygota</taxon>
        <taxon>Neoptera</taxon>
        <taxon>Endopterygota</taxon>
        <taxon>Hymenoptera</taxon>
        <taxon>Apocrita</taxon>
        <taxon>Aculeata</taxon>
        <taxon>Formicoidea</taxon>
        <taxon>Formicidae</taxon>
        <taxon>Dorylinae</taxon>
        <taxon>Ooceraea</taxon>
    </lineage>
</organism>
<gene>
    <name evidence="2" type="ORF">X777_16728</name>
</gene>
<evidence type="ECO:0000313" key="2">
    <source>
        <dbReference type="EMBL" id="EZA59657.1"/>
    </source>
</evidence>
<accession>A0A026WUH0</accession>
<proteinExistence type="predicted"/>
<dbReference type="AlphaFoldDB" id="A0A026WUH0"/>
<protein>
    <submittedName>
        <fullName evidence="2">Uncharacterized protein</fullName>
    </submittedName>
</protein>
<dbReference type="EMBL" id="KK107100">
    <property type="protein sequence ID" value="EZA59657.1"/>
    <property type="molecule type" value="Genomic_DNA"/>
</dbReference>
<evidence type="ECO:0000256" key="1">
    <source>
        <dbReference type="SAM" id="MobiDB-lite"/>
    </source>
</evidence>
<feature type="compositionally biased region" description="Pro residues" evidence="1">
    <location>
        <begin position="292"/>
        <end position="302"/>
    </location>
</feature>
<feature type="region of interest" description="Disordered" evidence="1">
    <location>
        <begin position="286"/>
        <end position="308"/>
    </location>
</feature>
<keyword evidence="3" id="KW-1185">Reference proteome</keyword>
<name>A0A026WUH0_OOCBI</name>